<dbReference type="EMBL" id="SRLA01000010">
    <property type="protein sequence ID" value="TGE03202.1"/>
    <property type="molecule type" value="Genomic_DNA"/>
</dbReference>
<dbReference type="InterPro" id="IPR026444">
    <property type="entry name" value="Secre_tail"/>
</dbReference>
<reference evidence="3 4" key="1">
    <citation type="submission" date="2019-04" db="EMBL/GenBank/DDBJ databases">
        <authorList>
            <person name="Feng G."/>
            <person name="Zhang J."/>
            <person name="Zhu H."/>
        </authorList>
    </citation>
    <scope>NUCLEOTIDE SEQUENCE [LARGE SCALE GENOMIC DNA]</scope>
    <source>
        <strain evidence="3 4">92R-1</strain>
    </source>
</reference>
<dbReference type="AlphaFoldDB" id="A0A4Z0P0V8"/>
<feature type="domain" description="Malectin" evidence="1">
    <location>
        <begin position="637"/>
        <end position="766"/>
    </location>
</feature>
<protein>
    <submittedName>
        <fullName evidence="3">T9SS type A sorting domain-containing protein</fullName>
    </submittedName>
</protein>
<dbReference type="PANTHER" id="PTHR46773">
    <property type="match status" value="1"/>
</dbReference>
<dbReference type="OrthoDB" id="175993at2"/>
<sequence length="878" mass="93232">MRTELLAPRRPWVGALAASICLVGTLALGRKSPISFNAADTSAILSKAEAAPTRQLTTVSTLASASDTIRINCGGGQFQTAGPEPKVFLADTYFKGGTSFSNPAAQDIAQTQEDELYRSERSAGVDRGGFSYHIPVTLGTYRVRLHFAEIYFGAPGGGPGGQGHRIFSVALEGRPVLVAYDISAQAPATTAIVQEYTTAVLDGELTLAFSATVDQPTIAAIEVVRTTQVPTTSCNWQPAAAVDYERKEGQSALVDDYLYTFGGYYGNLIGTNLTQRYEVATNTWVNLAPAPLAVTHMGAAVVDKKVWLIGGFVGDHPGPVTAAVQIYDTQTNTWSMGPPLPAPRGSGAAAVVGHYLHAFGGLLPDRRTDTGDHYVLDLQNITAGWQQAAPLPEPRNHLAGVTVGGKIYAIGGQRDHDGQRSIGAFVHAYDPATNAWTRLADLPVNRSHFEPGTIALDGQILIVGGSNNFSDYGDILSYDPATNAWSTFCTLPATLVAPFAQVIGSTLVVAQGARDNNAIPEKSTQLTPLSRQPSNVLRFSSPALKAQLSQGGSTTITNLLWTLTGTASYTISAPGAPAWLRLPTGTGKAGLVGQEVSIQLDAAGLSPGTYSAVVQATAPGYAVATSTVQLTVTATGVVFAVNAGGEAYTDANHLAYQSDRNFRGGTTYQTASAIAGTPDDALYQTERYGNFSYHVPLPAGQYRLTFKLAEIYWTAPHLRQFDVLAEGQEIISNLDIYTLAGAFATALDLERTVNVTDGELTLEFRTDADNAKLAALVVQRLSPTNLAGALAARPEKTWSLFPNPVADQATLSYITTSSQAARAEVFNSQGHCVWQGTQQAEPGSNRLLIPTRKLHPGPYILRVYLQEGVINERLLVAK</sequence>
<evidence type="ECO:0000313" key="4">
    <source>
        <dbReference type="Proteomes" id="UP000298337"/>
    </source>
</evidence>
<dbReference type="SUPFAM" id="SSF49785">
    <property type="entry name" value="Galactose-binding domain-like"/>
    <property type="match status" value="2"/>
</dbReference>
<evidence type="ECO:0000259" key="1">
    <source>
        <dbReference type="Pfam" id="PF11721"/>
    </source>
</evidence>
<dbReference type="InterPro" id="IPR006652">
    <property type="entry name" value="Kelch_1"/>
</dbReference>
<dbReference type="Pfam" id="PF11721">
    <property type="entry name" value="Malectin"/>
    <property type="match status" value="2"/>
</dbReference>
<feature type="domain" description="Malectin" evidence="1">
    <location>
        <begin position="69"/>
        <end position="221"/>
    </location>
</feature>
<dbReference type="Pfam" id="PF18962">
    <property type="entry name" value="Por_Secre_tail"/>
    <property type="match status" value="1"/>
</dbReference>
<dbReference type="Proteomes" id="UP000298337">
    <property type="component" value="Unassembled WGS sequence"/>
</dbReference>
<dbReference type="InterPro" id="IPR021720">
    <property type="entry name" value="Malectin_dom"/>
</dbReference>
<organism evidence="3 4">
    <name type="scientific">Hymenobacter fodinae</name>
    <dbReference type="NCBI Taxonomy" id="2510796"/>
    <lineage>
        <taxon>Bacteria</taxon>
        <taxon>Pseudomonadati</taxon>
        <taxon>Bacteroidota</taxon>
        <taxon>Cytophagia</taxon>
        <taxon>Cytophagales</taxon>
        <taxon>Hymenobacteraceae</taxon>
        <taxon>Hymenobacter</taxon>
    </lineage>
</organism>
<evidence type="ECO:0000259" key="2">
    <source>
        <dbReference type="Pfam" id="PF18962"/>
    </source>
</evidence>
<dbReference type="Gene3D" id="2.60.120.430">
    <property type="entry name" value="Galactose-binding lectin"/>
    <property type="match status" value="2"/>
</dbReference>
<dbReference type="Pfam" id="PF24681">
    <property type="entry name" value="Kelch_KLHDC2_KLHL20_DRC7"/>
    <property type="match status" value="1"/>
</dbReference>
<name>A0A4Z0P0V8_9BACT</name>
<dbReference type="SUPFAM" id="SSF117281">
    <property type="entry name" value="Kelch motif"/>
    <property type="match status" value="1"/>
</dbReference>
<dbReference type="InterPro" id="IPR008979">
    <property type="entry name" value="Galactose-bd-like_sf"/>
</dbReference>
<evidence type="ECO:0000313" key="3">
    <source>
        <dbReference type="EMBL" id="TGE03202.1"/>
    </source>
</evidence>
<keyword evidence="4" id="KW-1185">Reference proteome</keyword>
<dbReference type="InterPro" id="IPR053256">
    <property type="entry name" value="Kelch_repeat-containing"/>
</dbReference>
<dbReference type="RefSeq" id="WP_135437121.1">
    <property type="nucleotide sequence ID" value="NZ_SRLA01000010.1"/>
</dbReference>
<dbReference type="SMART" id="SM00612">
    <property type="entry name" value="Kelch"/>
    <property type="match status" value="4"/>
</dbReference>
<proteinExistence type="predicted"/>
<gene>
    <name evidence="3" type="ORF">EU556_25925</name>
</gene>
<feature type="domain" description="Secretion system C-terminal sorting" evidence="2">
    <location>
        <begin position="800"/>
        <end position="873"/>
    </location>
</feature>
<dbReference type="InterPro" id="IPR015915">
    <property type="entry name" value="Kelch-typ_b-propeller"/>
</dbReference>
<dbReference type="Gene3D" id="2.120.10.80">
    <property type="entry name" value="Kelch-type beta propeller"/>
    <property type="match status" value="2"/>
</dbReference>
<dbReference type="PANTHER" id="PTHR46773:SF5">
    <property type="entry name" value="OS04G0487100 PROTEIN"/>
    <property type="match status" value="1"/>
</dbReference>
<comment type="caution">
    <text evidence="3">The sequence shown here is derived from an EMBL/GenBank/DDBJ whole genome shotgun (WGS) entry which is preliminary data.</text>
</comment>
<accession>A0A4Z0P0V8</accession>